<dbReference type="AlphaFoldDB" id="T1H3V8"/>
<dbReference type="EMBL" id="CAQQ02382343">
    <property type="status" value="NOT_ANNOTATED_CDS"/>
    <property type="molecule type" value="Genomic_DNA"/>
</dbReference>
<dbReference type="Proteomes" id="UP000015102">
    <property type="component" value="Unassembled WGS sequence"/>
</dbReference>
<evidence type="ECO:0000313" key="2">
    <source>
        <dbReference type="Proteomes" id="UP000015102"/>
    </source>
</evidence>
<dbReference type="PANTHER" id="PTHR14958">
    <property type="entry name" value="POTASSIUM CHANNEL TETRAMERISATION DOMAIN CONTAINING PROTEIN"/>
    <property type="match status" value="1"/>
</dbReference>
<name>T1H3V8_MEGSC</name>
<dbReference type="GO" id="GO:0005737">
    <property type="term" value="C:cytoplasm"/>
    <property type="evidence" value="ECO:0007669"/>
    <property type="project" value="TreeGrafter"/>
</dbReference>
<evidence type="ECO:0000313" key="1">
    <source>
        <dbReference type="EnsemblMetazoa" id="MESCA010953-PA"/>
    </source>
</evidence>
<dbReference type="EnsemblMetazoa" id="MESCA010953-RA">
    <property type="protein sequence ID" value="MESCA010953-PA"/>
    <property type="gene ID" value="MESCA010953"/>
</dbReference>
<dbReference type="PANTHER" id="PTHR14958:SF29">
    <property type="entry name" value="INSOMNIAC, ISOFORM B"/>
    <property type="match status" value="1"/>
</dbReference>
<protein>
    <submittedName>
        <fullName evidence="1">Uncharacterized protein</fullName>
    </submittedName>
</protein>
<dbReference type="HOGENOM" id="CLU_2640934_0_0_1"/>
<keyword evidence="2" id="KW-1185">Reference proteome</keyword>
<reference evidence="2" key="1">
    <citation type="submission" date="2013-02" db="EMBL/GenBank/DDBJ databases">
        <authorList>
            <person name="Hughes D."/>
        </authorList>
    </citation>
    <scope>NUCLEOTIDE SEQUENCE</scope>
    <source>
        <strain>Durham</strain>
        <strain evidence="2">NC isolate 2 -- Noor lab</strain>
    </source>
</reference>
<dbReference type="STRING" id="36166.T1H3V8"/>
<dbReference type="GO" id="GO:0031463">
    <property type="term" value="C:Cul3-RING ubiquitin ligase complex"/>
    <property type="evidence" value="ECO:0007669"/>
    <property type="project" value="TreeGrafter"/>
</dbReference>
<reference evidence="1" key="2">
    <citation type="submission" date="2015-06" db="UniProtKB">
        <authorList>
            <consortium name="EnsemblMetazoa"/>
        </authorList>
    </citation>
    <scope>IDENTIFICATION</scope>
</reference>
<dbReference type="GO" id="GO:0097602">
    <property type="term" value="F:cullin family protein binding"/>
    <property type="evidence" value="ECO:0007669"/>
    <property type="project" value="TreeGrafter"/>
</dbReference>
<dbReference type="Gene3D" id="3.30.70.2000">
    <property type="match status" value="1"/>
</dbReference>
<dbReference type="EMBL" id="CAQQ02382344">
    <property type="status" value="NOT_ANNOTATED_CDS"/>
    <property type="molecule type" value="Genomic_DNA"/>
</dbReference>
<organism evidence="1 2">
    <name type="scientific">Megaselia scalaris</name>
    <name type="common">Humpbacked fly</name>
    <name type="synonym">Phora scalaris</name>
    <dbReference type="NCBI Taxonomy" id="36166"/>
    <lineage>
        <taxon>Eukaryota</taxon>
        <taxon>Metazoa</taxon>
        <taxon>Ecdysozoa</taxon>
        <taxon>Arthropoda</taxon>
        <taxon>Hexapoda</taxon>
        <taxon>Insecta</taxon>
        <taxon>Pterygota</taxon>
        <taxon>Neoptera</taxon>
        <taxon>Endopterygota</taxon>
        <taxon>Diptera</taxon>
        <taxon>Brachycera</taxon>
        <taxon>Muscomorpha</taxon>
        <taxon>Platypezoidea</taxon>
        <taxon>Phoridae</taxon>
        <taxon>Megaseliini</taxon>
        <taxon>Megaselia</taxon>
    </lineage>
</organism>
<dbReference type="GO" id="GO:0043161">
    <property type="term" value="P:proteasome-mediated ubiquitin-dependent protein catabolic process"/>
    <property type="evidence" value="ECO:0007669"/>
    <property type="project" value="TreeGrafter"/>
</dbReference>
<proteinExistence type="predicted"/>
<sequence length="77" mass="8753">MVSTMSDGWRFEQLINIGSQFSYNSDETAEFLCVVSKECPNPISNIRNPAVFPSNANAKDHVLASLLNWNYDRVDQR</sequence>
<accession>T1H3V8</accession>